<evidence type="ECO:0000256" key="3">
    <source>
        <dbReference type="ARBA" id="ARBA00022722"/>
    </source>
</evidence>
<reference evidence="9 10" key="1">
    <citation type="submission" date="2016-02" db="EMBL/GenBank/DDBJ databases">
        <title>Draft genome sequence of Thermodesulfatator sp. S606.</title>
        <authorList>
            <person name="Lai Q."/>
            <person name="Cao J."/>
            <person name="Dupont S."/>
            <person name="Shao Z."/>
            <person name="Jebbar M."/>
            <person name="Alain K."/>
        </authorList>
    </citation>
    <scope>NUCLEOTIDE SEQUENCE [LARGE SCALE GENOMIC DNA]</scope>
    <source>
        <strain evidence="9 10">S606</strain>
    </source>
</reference>
<gene>
    <name evidence="7" type="primary">rnpA</name>
    <name evidence="9" type="ORF">TH606_06145</name>
</gene>
<dbReference type="GO" id="GO:0000049">
    <property type="term" value="F:tRNA binding"/>
    <property type="evidence" value="ECO:0007669"/>
    <property type="project" value="UniProtKB-UniRule"/>
</dbReference>
<dbReference type="InterPro" id="IPR014721">
    <property type="entry name" value="Ribsml_uS5_D2-typ_fold_subgr"/>
</dbReference>
<keyword evidence="5 7" id="KW-0378">Hydrolase</keyword>
<comment type="similarity">
    <text evidence="7">Belongs to the RnpA family.</text>
</comment>
<proteinExistence type="inferred from homology"/>
<keyword evidence="10" id="KW-1185">Reference proteome</keyword>
<dbReference type="HAMAP" id="MF_00227">
    <property type="entry name" value="RNase_P"/>
    <property type="match status" value="1"/>
</dbReference>
<dbReference type="OrthoDB" id="9810867at2"/>
<accession>A0A177E7C7</accession>
<dbReference type="EC" id="3.1.26.5" evidence="7 8"/>
<dbReference type="AlphaFoldDB" id="A0A177E7C7"/>
<dbReference type="GO" id="GO:0001682">
    <property type="term" value="P:tRNA 5'-leader removal"/>
    <property type="evidence" value="ECO:0007669"/>
    <property type="project" value="UniProtKB-UniRule"/>
</dbReference>
<evidence type="ECO:0000256" key="4">
    <source>
        <dbReference type="ARBA" id="ARBA00022759"/>
    </source>
</evidence>
<evidence type="ECO:0000256" key="5">
    <source>
        <dbReference type="ARBA" id="ARBA00022801"/>
    </source>
</evidence>
<keyword evidence="4 7" id="KW-0255">Endonuclease</keyword>
<evidence type="ECO:0000256" key="7">
    <source>
        <dbReference type="HAMAP-Rule" id="MF_00227"/>
    </source>
</evidence>
<dbReference type="RefSeq" id="WP_082863550.1">
    <property type="nucleotide sequence ID" value="NZ_LSFI01000025.1"/>
</dbReference>
<dbReference type="Gene3D" id="3.30.230.10">
    <property type="match status" value="1"/>
</dbReference>
<evidence type="ECO:0000256" key="6">
    <source>
        <dbReference type="ARBA" id="ARBA00022884"/>
    </source>
</evidence>
<sequence length="125" mass="14755">MAADSIKKESFTKDERLRRRKEYERVYREGKRLSLPYLRVILAPNTLGYSRLGLSVSKKVGNAVKRNYVKRVLREIFRRNKDMFPASHDIVIIPKKAILERSPAEIKKDLAYLLNKYEKNSSFEH</sequence>
<dbReference type="Proteomes" id="UP000076964">
    <property type="component" value="Unassembled WGS sequence"/>
</dbReference>
<evidence type="ECO:0000256" key="8">
    <source>
        <dbReference type="NCBIfam" id="TIGR00188"/>
    </source>
</evidence>
<keyword evidence="3 7" id="KW-0540">Nuclease</keyword>
<evidence type="ECO:0000256" key="1">
    <source>
        <dbReference type="ARBA" id="ARBA00002663"/>
    </source>
</evidence>
<evidence type="ECO:0000313" key="9">
    <source>
        <dbReference type="EMBL" id="OAG27616.1"/>
    </source>
</evidence>
<evidence type="ECO:0000313" key="10">
    <source>
        <dbReference type="Proteomes" id="UP000076964"/>
    </source>
</evidence>
<comment type="subunit">
    <text evidence="7">Consists of a catalytic RNA component (M1 or rnpB) and a protein subunit.</text>
</comment>
<comment type="function">
    <text evidence="1 7">RNaseP catalyzes the removal of the 5'-leader sequence from pre-tRNA to produce the mature 5'-terminus. It can also cleave other RNA substrates such as 4.5S RNA. The protein component plays an auxiliary but essential role in vivo by binding to the 5'-leader sequence and broadening the substrate specificity of the ribozyme.</text>
</comment>
<protein>
    <recommendedName>
        <fullName evidence="7 8">Ribonuclease P protein component</fullName>
        <shortName evidence="7">RNase P protein</shortName>
        <shortName evidence="7">RNaseP protein</shortName>
        <ecNumber evidence="7 8">3.1.26.5</ecNumber>
    </recommendedName>
    <alternativeName>
        <fullName evidence="7">Protein C5</fullName>
    </alternativeName>
</protein>
<dbReference type="Pfam" id="PF00825">
    <property type="entry name" value="Ribonuclease_P"/>
    <property type="match status" value="1"/>
</dbReference>
<dbReference type="PANTHER" id="PTHR33992:SF1">
    <property type="entry name" value="RIBONUCLEASE P PROTEIN COMPONENT"/>
    <property type="match status" value="1"/>
</dbReference>
<dbReference type="GO" id="GO:0042781">
    <property type="term" value="F:3'-tRNA processing endoribonuclease activity"/>
    <property type="evidence" value="ECO:0007669"/>
    <property type="project" value="TreeGrafter"/>
</dbReference>
<dbReference type="STRING" id="1795632.TH606_06145"/>
<dbReference type="EMBL" id="LSFI01000025">
    <property type="protein sequence ID" value="OAG27616.1"/>
    <property type="molecule type" value="Genomic_DNA"/>
</dbReference>
<dbReference type="NCBIfam" id="TIGR00188">
    <property type="entry name" value="rnpA"/>
    <property type="match status" value="1"/>
</dbReference>
<evidence type="ECO:0000256" key="2">
    <source>
        <dbReference type="ARBA" id="ARBA00022694"/>
    </source>
</evidence>
<dbReference type="InterPro" id="IPR020568">
    <property type="entry name" value="Ribosomal_Su5_D2-typ_SF"/>
</dbReference>
<keyword evidence="2 7" id="KW-0819">tRNA processing</keyword>
<dbReference type="PANTHER" id="PTHR33992">
    <property type="entry name" value="RIBONUCLEASE P PROTEIN COMPONENT"/>
    <property type="match status" value="1"/>
</dbReference>
<dbReference type="PROSITE" id="PS00648">
    <property type="entry name" value="RIBONUCLEASE_P"/>
    <property type="match status" value="1"/>
</dbReference>
<dbReference type="SUPFAM" id="SSF54211">
    <property type="entry name" value="Ribosomal protein S5 domain 2-like"/>
    <property type="match status" value="1"/>
</dbReference>
<dbReference type="InterPro" id="IPR020539">
    <property type="entry name" value="RNase_P_CS"/>
</dbReference>
<comment type="caution">
    <text evidence="9">The sequence shown here is derived from an EMBL/GenBank/DDBJ whole genome shotgun (WGS) entry which is preliminary data.</text>
</comment>
<name>A0A177E7C7_9BACT</name>
<keyword evidence="6 7" id="KW-0694">RNA-binding</keyword>
<comment type="catalytic activity">
    <reaction evidence="7">
        <text>Endonucleolytic cleavage of RNA, removing 5'-extranucleotides from tRNA precursor.</text>
        <dbReference type="EC" id="3.1.26.5"/>
    </reaction>
</comment>
<dbReference type="GO" id="GO:0030677">
    <property type="term" value="C:ribonuclease P complex"/>
    <property type="evidence" value="ECO:0007669"/>
    <property type="project" value="TreeGrafter"/>
</dbReference>
<organism evidence="9 10">
    <name type="scientific">Thermodesulfatator autotrophicus</name>
    <dbReference type="NCBI Taxonomy" id="1795632"/>
    <lineage>
        <taxon>Bacteria</taxon>
        <taxon>Pseudomonadati</taxon>
        <taxon>Thermodesulfobacteriota</taxon>
        <taxon>Thermodesulfobacteria</taxon>
        <taxon>Thermodesulfobacteriales</taxon>
        <taxon>Thermodesulfatatoraceae</taxon>
        <taxon>Thermodesulfatator</taxon>
    </lineage>
</organism>
<dbReference type="GO" id="GO:0004526">
    <property type="term" value="F:ribonuclease P activity"/>
    <property type="evidence" value="ECO:0007669"/>
    <property type="project" value="UniProtKB-UniRule"/>
</dbReference>
<dbReference type="InterPro" id="IPR000100">
    <property type="entry name" value="RNase_P"/>
</dbReference>